<dbReference type="Proteomes" id="UP000245207">
    <property type="component" value="Unassembled WGS sequence"/>
</dbReference>
<gene>
    <name evidence="2" type="ORF">CTI12_AA319090</name>
</gene>
<keyword evidence="2" id="KW-0012">Acyltransferase</keyword>
<comment type="caution">
    <text evidence="2">The sequence shown here is derived from an EMBL/GenBank/DDBJ whole genome shotgun (WGS) entry which is preliminary data.</text>
</comment>
<accession>A0A2U1N132</accession>
<reference evidence="2 3" key="1">
    <citation type="journal article" date="2018" name="Mol. Plant">
        <title>The genome of Artemisia annua provides insight into the evolution of Asteraceae family and artemisinin biosynthesis.</title>
        <authorList>
            <person name="Shen Q."/>
            <person name="Zhang L."/>
            <person name="Liao Z."/>
            <person name="Wang S."/>
            <person name="Yan T."/>
            <person name="Shi P."/>
            <person name="Liu M."/>
            <person name="Fu X."/>
            <person name="Pan Q."/>
            <person name="Wang Y."/>
            <person name="Lv Z."/>
            <person name="Lu X."/>
            <person name="Zhang F."/>
            <person name="Jiang W."/>
            <person name="Ma Y."/>
            <person name="Chen M."/>
            <person name="Hao X."/>
            <person name="Li L."/>
            <person name="Tang Y."/>
            <person name="Lv G."/>
            <person name="Zhou Y."/>
            <person name="Sun X."/>
            <person name="Brodelius P.E."/>
            <person name="Rose J.K.C."/>
            <person name="Tang K."/>
        </authorList>
    </citation>
    <scope>NUCLEOTIDE SEQUENCE [LARGE SCALE GENOMIC DNA]</scope>
    <source>
        <strain evidence="3">cv. Huhao1</strain>
        <tissue evidence="2">Leaf</tissue>
    </source>
</reference>
<keyword evidence="2" id="KW-0808">Transferase</keyword>
<protein>
    <submittedName>
        <fullName evidence="2">O-acyltransferase, WSD1 domain-containing protein</fullName>
    </submittedName>
</protein>
<organism evidence="2 3">
    <name type="scientific">Artemisia annua</name>
    <name type="common">Sweet wormwood</name>
    <dbReference type="NCBI Taxonomy" id="35608"/>
    <lineage>
        <taxon>Eukaryota</taxon>
        <taxon>Viridiplantae</taxon>
        <taxon>Streptophyta</taxon>
        <taxon>Embryophyta</taxon>
        <taxon>Tracheophyta</taxon>
        <taxon>Spermatophyta</taxon>
        <taxon>Magnoliopsida</taxon>
        <taxon>eudicotyledons</taxon>
        <taxon>Gunneridae</taxon>
        <taxon>Pentapetalae</taxon>
        <taxon>asterids</taxon>
        <taxon>campanulids</taxon>
        <taxon>Asterales</taxon>
        <taxon>Asteraceae</taxon>
        <taxon>Asteroideae</taxon>
        <taxon>Anthemideae</taxon>
        <taxon>Artemisiinae</taxon>
        <taxon>Artemisia</taxon>
    </lineage>
</organism>
<name>A0A2U1N132_ARTAN</name>
<dbReference type="AlphaFoldDB" id="A0A2U1N132"/>
<evidence type="ECO:0000313" key="2">
    <source>
        <dbReference type="EMBL" id="PWA67222.1"/>
    </source>
</evidence>
<sequence>MEETPTIRKIQTSKEGEVEHEQPLSPLARLFHESGTNVYNIAIFGMKTLIDVDVFKAELLTHMVEKNRRLTSLQFLNGLHNNSNVIRMIHASTLCDIQVVWKPMRDQFLNGLHNNSNVIRMIHASTLCDIQVVWKPMRDQAIKRAYRSNVSAIPNSL</sequence>
<feature type="compositionally biased region" description="Basic and acidic residues" evidence="1">
    <location>
        <begin position="12"/>
        <end position="21"/>
    </location>
</feature>
<proteinExistence type="predicted"/>
<dbReference type="GO" id="GO:0016746">
    <property type="term" value="F:acyltransferase activity"/>
    <property type="evidence" value="ECO:0007669"/>
    <property type="project" value="UniProtKB-KW"/>
</dbReference>
<dbReference type="EMBL" id="PKPP01003875">
    <property type="protein sequence ID" value="PWA67222.1"/>
    <property type="molecule type" value="Genomic_DNA"/>
</dbReference>
<dbReference type="OrthoDB" id="1716493at2759"/>
<evidence type="ECO:0000256" key="1">
    <source>
        <dbReference type="SAM" id="MobiDB-lite"/>
    </source>
</evidence>
<keyword evidence="3" id="KW-1185">Reference proteome</keyword>
<evidence type="ECO:0000313" key="3">
    <source>
        <dbReference type="Proteomes" id="UP000245207"/>
    </source>
</evidence>
<feature type="region of interest" description="Disordered" evidence="1">
    <location>
        <begin position="1"/>
        <end position="21"/>
    </location>
</feature>